<dbReference type="SUPFAM" id="SSF55174">
    <property type="entry name" value="Alpha-L RNA-binding motif"/>
    <property type="match status" value="1"/>
</dbReference>
<dbReference type="EMBL" id="FUYL01000001">
    <property type="protein sequence ID" value="SKB28549.1"/>
    <property type="molecule type" value="Genomic_DNA"/>
</dbReference>
<feature type="compositionally biased region" description="Basic and acidic residues" evidence="5">
    <location>
        <begin position="123"/>
        <end position="141"/>
    </location>
</feature>
<evidence type="ECO:0000259" key="6">
    <source>
        <dbReference type="SMART" id="SM00363"/>
    </source>
</evidence>
<dbReference type="Gene3D" id="3.10.290.10">
    <property type="entry name" value="RNA-binding S4 domain"/>
    <property type="match status" value="1"/>
</dbReference>
<dbReference type="GO" id="GO:0003727">
    <property type="term" value="F:single-stranded RNA binding"/>
    <property type="evidence" value="ECO:0007669"/>
    <property type="project" value="InterPro"/>
</dbReference>
<evidence type="ECO:0000256" key="5">
    <source>
        <dbReference type="SAM" id="MobiDB-lite"/>
    </source>
</evidence>
<comment type="similarity">
    <text evidence="1">Belongs to the HSP15 family.</text>
</comment>
<dbReference type="PIRSF" id="PIRSF016821">
    <property type="entry name" value="HSP15"/>
    <property type="match status" value="1"/>
</dbReference>
<dbReference type="PROSITE" id="PS50889">
    <property type="entry name" value="S4"/>
    <property type="match status" value="1"/>
</dbReference>
<keyword evidence="7" id="KW-0346">Stress response</keyword>
<evidence type="ECO:0000256" key="3">
    <source>
        <dbReference type="ARBA" id="ARBA00023125"/>
    </source>
</evidence>
<keyword evidence="3" id="KW-0238">DNA-binding</keyword>
<evidence type="ECO:0000256" key="4">
    <source>
        <dbReference type="PROSITE-ProRule" id="PRU00182"/>
    </source>
</evidence>
<evidence type="ECO:0000256" key="2">
    <source>
        <dbReference type="ARBA" id="ARBA00022884"/>
    </source>
</evidence>
<dbReference type="GO" id="GO:0003677">
    <property type="term" value="F:DNA binding"/>
    <property type="evidence" value="ECO:0007669"/>
    <property type="project" value="UniProtKB-KW"/>
</dbReference>
<dbReference type="Pfam" id="PF01479">
    <property type="entry name" value="S4"/>
    <property type="match status" value="1"/>
</dbReference>
<dbReference type="OrthoDB" id="9797176at2"/>
<feature type="domain" description="RNA-binding S4" evidence="6">
    <location>
        <begin position="1"/>
        <end position="64"/>
    </location>
</feature>
<dbReference type="InterPro" id="IPR002942">
    <property type="entry name" value="S4_RNA-bd"/>
</dbReference>
<dbReference type="InterPro" id="IPR025708">
    <property type="entry name" value="HSP15"/>
</dbReference>
<dbReference type="RefSeq" id="WP_079511043.1">
    <property type="nucleotide sequence ID" value="NZ_CAXBOB010000047.1"/>
</dbReference>
<gene>
    <name evidence="7" type="ORF">SAMN05660866_00557</name>
</gene>
<dbReference type="Proteomes" id="UP000190339">
    <property type="component" value="Unassembled WGS sequence"/>
</dbReference>
<dbReference type="STRING" id="561365.SAMN05660866_00557"/>
<evidence type="ECO:0000256" key="1">
    <source>
        <dbReference type="ARBA" id="ARBA00008396"/>
    </source>
</evidence>
<dbReference type="GO" id="GO:0043023">
    <property type="term" value="F:ribosomal large subunit binding"/>
    <property type="evidence" value="ECO:0007669"/>
    <property type="project" value="InterPro"/>
</dbReference>
<accession>A0A1T5A1A8</accession>
<protein>
    <submittedName>
        <fullName evidence="7">Ribosome-associated heat shock protein Hsp15</fullName>
    </submittedName>
</protein>
<reference evidence="8" key="1">
    <citation type="submission" date="2017-02" db="EMBL/GenBank/DDBJ databases">
        <authorList>
            <person name="Varghese N."/>
            <person name="Submissions S."/>
        </authorList>
    </citation>
    <scope>NUCLEOTIDE SEQUENCE [LARGE SCALE GENOMIC DNA]</scope>
    <source>
        <strain evidence="8">DSM 23546</strain>
    </source>
</reference>
<sequence>MRIDKFLWSTRYFKTRNIASTACKKGHAKINGQKAKPSREVYPMDEVIIRKNQIDYKFTVLDIPANRVGAKLVDIYRKDTTPKEAFEHNELLQHSKDYYRKKGVGRPTKKDRRDIDDYLEAPSENKDLDNKTSDNNNKEEE</sequence>
<keyword evidence="2 4" id="KW-0694">RNA-binding</keyword>
<feature type="compositionally biased region" description="Basic residues" evidence="5">
    <location>
        <begin position="101"/>
        <end position="110"/>
    </location>
</feature>
<evidence type="ECO:0000313" key="7">
    <source>
        <dbReference type="EMBL" id="SKB28549.1"/>
    </source>
</evidence>
<dbReference type="InterPro" id="IPR036986">
    <property type="entry name" value="S4_RNA-bd_sf"/>
</dbReference>
<dbReference type="SMART" id="SM00363">
    <property type="entry name" value="S4"/>
    <property type="match status" value="1"/>
</dbReference>
<evidence type="ECO:0000313" key="8">
    <source>
        <dbReference type="Proteomes" id="UP000190339"/>
    </source>
</evidence>
<proteinExistence type="inferred from homology"/>
<organism evidence="7 8">
    <name type="scientific">Maribacter arcticus</name>
    <dbReference type="NCBI Taxonomy" id="561365"/>
    <lineage>
        <taxon>Bacteria</taxon>
        <taxon>Pseudomonadati</taxon>
        <taxon>Bacteroidota</taxon>
        <taxon>Flavobacteriia</taxon>
        <taxon>Flavobacteriales</taxon>
        <taxon>Flavobacteriaceae</taxon>
        <taxon>Maribacter</taxon>
    </lineage>
</organism>
<keyword evidence="8" id="KW-1185">Reference proteome</keyword>
<dbReference type="CDD" id="cd00165">
    <property type="entry name" value="S4"/>
    <property type="match status" value="1"/>
</dbReference>
<dbReference type="AlphaFoldDB" id="A0A1T5A1A8"/>
<name>A0A1T5A1A8_9FLAO</name>
<dbReference type="GO" id="GO:0034605">
    <property type="term" value="P:cellular response to heat"/>
    <property type="evidence" value="ECO:0007669"/>
    <property type="project" value="InterPro"/>
</dbReference>
<feature type="region of interest" description="Disordered" evidence="5">
    <location>
        <begin position="97"/>
        <end position="141"/>
    </location>
</feature>